<keyword evidence="3" id="KW-1185">Reference proteome</keyword>
<evidence type="ECO:0000313" key="3">
    <source>
        <dbReference type="Proteomes" id="UP000505377"/>
    </source>
</evidence>
<evidence type="ECO:0000256" key="1">
    <source>
        <dbReference type="ARBA" id="ARBA00005254"/>
    </source>
</evidence>
<evidence type="ECO:0000313" key="2">
    <source>
        <dbReference type="EMBL" id="QJY47476.1"/>
    </source>
</evidence>
<dbReference type="KEGG" id="pbro:HOP40_18030"/>
<gene>
    <name evidence="2" type="ORF">HOP40_18030</name>
</gene>
<proteinExistence type="inferred from homology"/>
<dbReference type="Proteomes" id="UP000505377">
    <property type="component" value="Chromosome"/>
</dbReference>
<name>A0A6M6JJ46_9PSEU</name>
<dbReference type="Pfam" id="PF00378">
    <property type="entry name" value="ECH_1"/>
    <property type="match status" value="1"/>
</dbReference>
<dbReference type="InterPro" id="IPR014748">
    <property type="entry name" value="Enoyl-CoA_hydra_C"/>
</dbReference>
<dbReference type="Gene3D" id="1.10.12.10">
    <property type="entry name" value="Lyase 2-enoyl-coa Hydratase, Chain A, domain 2"/>
    <property type="match status" value="1"/>
</dbReference>
<accession>A0A6M6JJ46</accession>
<dbReference type="PANTHER" id="PTHR43459">
    <property type="entry name" value="ENOYL-COA HYDRATASE"/>
    <property type="match status" value="1"/>
</dbReference>
<dbReference type="Gene3D" id="3.90.226.10">
    <property type="entry name" value="2-enoyl-CoA Hydratase, Chain A, domain 1"/>
    <property type="match status" value="1"/>
</dbReference>
<dbReference type="EMBL" id="CP053564">
    <property type="protein sequence ID" value="QJY47476.1"/>
    <property type="molecule type" value="Genomic_DNA"/>
</dbReference>
<sequence>MAYDDIRYHHDAGVAHIELHRPEALNAWTPGMGRELLHAVRRASADDAVRAVLVTGAGRAFCAGADVKNARDLMPDGSPDLSSRLREMYNPLVLALRAAPKPCVAAVQGACAGIGVSLALACDLVLAADDAYLLLAFVRIGVMPDGGATAFLAERVGLARAAELCMLGDRLPAERARDWGLVNAVHPVADLPAVARELAARLAAAPTVAIASTKRALAAATQRSLADHLELEAGLQQGHAATHDYAEGRAAFVERRPARFLGR</sequence>
<dbReference type="SUPFAM" id="SSF52096">
    <property type="entry name" value="ClpP/crotonase"/>
    <property type="match status" value="1"/>
</dbReference>
<dbReference type="GO" id="GO:0003824">
    <property type="term" value="F:catalytic activity"/>
    <property type="evidence" value="ECO:0007669"/>
    <property type="project" value="UniProtKB-ARBA"/>
</dbReference>
<dbReference type="InterPro" id="IPR029045">
    <property type="entry name" value="ClpP/crotonase-like_dom_sf"/>
</dbReference>
<dbReference type="InterPro" id="IPR001753">
    <property type="entry name" value="Enoyl-CoA_hydra/iso"/>
</dbReference>
<dbReference type="PANTHER" id="PTHR43459:SF1">
    <property type="entry name" value="EG:BACN32G11.4 PROTEIN"/>
    <property type="match status" value="1"/>
</dbReference>
<reference evidence="2 3" key="1">
    <citation type="submission" date="2020-05" db="EMBL/GenBank/DDBJ databases">
        <authorList>
            <person name="Mo P."/>
        </authorList>
    </citation>
    <scope>NUCLEOTIDE SEQUENCE [LARGE SCALE GENOMIC DNA]</scope>
    <source>
        <strain evidence="2 3">Gen01</strain>
    </source>
</reference>
<dbReference type="AlphaFoldDB" id="A0A6M6JJ46"/>
<dbReference type="RefSeq" id="WP_172160116.1">
    <property type="nucleotide sequence ID" value="NZ_CP053564.1"/>
</dbReference>
<comment type="similarity">
    <text evidence="1">Belongs to the enoyl-CoA hydratase/isomerase family.</text>
</comment>
<dbReference type="CDD" id="cd06558">
    <property type="entry name" value="crotonase-like"/>
    <property type="match status" value="1"/>
</dbReference>
<protein>
    <submittedName>
        <fullName evidence="2">Enoyl-CoA hydratase</fullName>
    </submittedName>
</protein>
<organism evidence="2 3">
    <name type="scientific">Pseudonocardia broussonetiae</name>
    <dbReference type="NCBI Taxonomy" id="2736640"/>
    <lineage>
        <taxon>Bacteria</taxon>
        <taxon>Bacillati</taxon>
        <taxon>Actinomycetota</taxon>
        <taxon>Actinomycetes</taxon>
        <taxon>Pseudonocardiales</taxon>
        <taxon>Pseudonocardiaceae</taxon>
        <taxon>Pseudonocardia</taxon>
    </lineage>
</organism>